<dbReference type="Pfam" id="PF06985">
    <property type="entry name" value="HET"/>
    <property type="match status" value="1"/>
</dbReference>
<proteinExistence type="predicted"/>
<keyword evidence="5" id="KW-0812">Transmembrane</keyword>
<evidence type="ECO:0000313" key="8">
    <source>
        <dbReference type="Proteomes" id="UP001194746"/>
    </source>
</evidence>
<dbReference type="PANTHER" id="PTHR47470">
    <property type="entry name" value="CHOLESTEROL OXIDASE"/>
    <property type="match status" value="1"/>
</dbReference>
<keyword evidence="2" id="KW-0285">Flavoprotein</keyword>
<dbReference type="PANTHER" id="PTHR47470:SF1">
    <property type="entry name" value="FAD-DEPENDENT OXIDOREDUCTASE 2 FAD BINDING DOMAIN-CONTAINING PROTEIN"/>
    <property type="match status" value="1"/>
</dbReference>
<dbReference type="InterPro" id="IPR036188">
    <property type="entry name" value="FAD/NAD-bd_sf"/>
</dbReference>
<keyword evidence="4" id="KW-0560">Oxidoreductase</keyword>
<keyword evidence="5" id="KW-1133">Transmembrane helix</keyword>
<sequence>MTDFNGGRKPDDYPVLSSPFQSMNVEYDVVVIGSGYGAGVAASRMARAGKSVAILELGWERRRLGGCSLINAGVFLEADEETLRMNCWPEDIRNNQPSLKQYYRRAAHMLQPSTYPDTHPSLSKTAHLKNQFDALGEGGTFYKAPLTIFFEERENNVGVTMRENLRSGHECTGLNDGSKNSTPTTYLTDAWNWGATVAAKYSYNGNENINGLSGSSAKPGPTISVVLDHRDKQAKNPLAGYIIQDGCIPEPFSPVIQLMLMGQTLRNTISSTLYPRHFLRATISSLKSLLMGPYCDGGAIQRTATYLVMSHDTNEITLGLEGDNKPFLRGPAESHTDHAVGLRAALVRIIERAGAKVGYSYFFGSTCQEEVTVHLLGDANMSRNGMGSDGVNPLATITALAERSVDLLSQKYGFIIDTETPNGSLNGGSQARISNFSTHSSTIKEATMANIPIGWQFSEVLRGNVWLTPEDMNYATSKNTGKNGGKIAWPIQMNLTMELRRSSINSSEGPRYRGLCTGSVSCTALSHHTMRIMNGALDLFIPSKVHVNGKSMAYTLNILSQEGVEYTITGFKEITSDVSFSISKMWKATTTVYLTIDNGERTIGTGVAHISFSSFQKQLRSMQPISEFNFGLLLSLLLFLVFFTLQLSIFFFQPFVPSRFSRSTTRRQTRTRQCVPSEVLKFKAVDGVDVLLEFYEPRRMVNGHDASHDSGLQPILFVPGITGLQPEHSIFTLPFQQPNMMEYFSNHGCPCYVLTPRWGCDAADAEKCTVYDVQLDIAAALDRISHRESKKPYVIAHCQGSVALAIGLLEGSISSSKIQGMTANSVFMNQAFGHWNAMKASSPILIRAYEYLGGNYFPIADDRINANGKAISRGTWFQRALDVVLHLYPVSSTAEICSSPTCRRTSFDLGQLWNHKNLDQKTHDNIGKFFKGTHTKLLEHVTQMGNAAQCLDEELCPLITKTNLDNLKDLPILFISGSENKVFKPESTLRDYEMLRRRFPATDGIYRRFLAEGYGHLDPIVGKNAAKDVSTSTSAVHLDDLIRIDPPDLCSICYNLDPGQVPQYPVNTPETAEVHKIADTRADAAQINIKNSEQLVTAANQGCFYCGLITKALGVLRPSWNDERSFATIDIVTGRPVVVRVQFGSMSTMTTDGAELRDVGLLLPQADGMEYMMSVGYCQEDIEFELYRPQEPECLRTLGETLLDSLVPHMGFAREISLNPGSVQSFDFIKQTVARCVNEHTCGRGGPEPLLPDRVIWIRADVPSGIKLVEPRNLRAPYIALSYCWGPTCPQTFMTTAETLAERKAGIQLFDLPRLIQDVVFIGFFLGIEYIWVDRLCVLQGDNNDFSHQAHKMEEIFGAATFTLSAASAGNENDRILVPRDGKWSTFDLDTNFQGIVTLRLQLRRRPNASGTQSIGGPPYGRMSSRGWIWQERLLAARTIFFTPGALAFECHCYSKWEGYDDDRTDYSGKRFTRLSDRLPAISGVINRIQHDMGWSPMSGLWESSLLPDLTWEARQTERLGKYACHAIPNAHVPTWSWASLDGPVSYESVNPSTLLSESEPIQWDLQYLRLNRESGRLTLISRLLVAELHFIREGNADIPMEEAQAYFKYEIRGERETSGYIVKTDGPLKPFRGHIDGEYEDTVARVSYGETPPQQSWKSSCACILLGTRKSGFLMLVLGRSL</sequence>
<name>A0AAD4CQH4_ASPNN</name>
<protein>
    <recommendedName>
        <fullName evidence="6">Heterokaryon incompatibility domain-containing protein</fullName>
    </recommendedName>
</protein>
<evidence type="ECO:0000256" key="3">
    <source>
        <dbReference type="ARBA" id="ARBA00022827"/>
    </source>
</evidence>
<keyword evidence="5" id="KW-0472">Membrane</keyword>
<dbReference type="SUPFAM" id="SSF51905">
    <property type="entry name" value="FAD/NAD(P)-binding domain"/>
    <property type="match status" value="1"/>
</dbReference>
<dbReference type="SUPFAM" id="SSF53474">
    <property type="entry name" value="alpha/beta-Hydrolases"/>
    <property type="match status" value="1"/>
</dbReference>
<comment type="cofactor">
    <cofactor evidence="1">
        <name>FAD</name>
        <dbReference type="ChEBI" id="CHEBI:57692"/>
    </cofactor>
</comment>
<keyword evidence="8" id="KW-1185">Reference proteome</keyword>
<gene>
    <name evidence="7" type="ORF">FE257_005391</name>
</gene>
<comment type="caution">
    <text evidence="7">The sequence shown here is derived from an EMBL/GenBank/DDBJ whole genome shotgun (WGS) entry which is preliminary data.</text>
</comment>
<evidence type="ECO:0000313" key="7">
    <source>
        <dbReference type="EMBL" id="KAF9890820.1"/>
    </source>
</evidence>
<feature type="transmembrane region" description="Helical" evidence="5">
    <location>
        <begin position="630"/>
        <end position="652"/>
    </location>
</feature>
<dbReference type="EMBL" id="VCAU01000023">
    <property type="protein sequence ID" value="KAF9890820.1"/>
    <property type="molecule type" value="Genomic_DNA"/>
</dbReference>
<evidence type="ECO:0000256" key="5">
    <source>
        <dbReference type="SAM" id="Phobius"/>
    </source>
</evidence>
<dbReference type="Gene3D" id="3.50.50.60">
    <property type="entry name" value="FAD/NAD(P)-binding domain"/>
    <property type="match status" value="1"/>
</dbReference>
<reference evidence="7" key="2">
    <citation type="submission" date="2020-02" db="EMBL/GenBank/DDBJ databases">
        <authorList>
            <person name="Gilchrist C.L.M."/>
            <person name="Chooi Y.-H."/>
        </authorList>
    </citation>
    <scope>NUCLEOTIDE SEQUENCE</scope>
    <source>
        <strain evidence="7">MST-FP2251</strain>
    </source>
</reference>
<accession>A0AAD4CQH4</accession>
<dbReference type="InterPro" id="IPR029058">
    <property type="entry name" value="AB_hydrolase_fold"/>
</dbReference>
<dbReference type="InterPro" id="IPR052542">
    <property type="entry name" value="Cholesterol_Oxidase"/>
</dbReference>
<feature type="domain" description="Heterokaryon incompatibility" evidence="6">
    <location>
        <begin position="1278"/>
        <end position="1432"/>
    </location>
</feature>
<evidence type="ECO:0000256" key="4">
    <source>
        <dbReference type="ARBA" id="ARBA00023002"/>
    </source>
</evidence>
<dbReference type="Proteomes" id="UP001194746">
    <property type="component" value="Unassembled WGS sequence"/>
</dbReference>
<organism evidence="7 8">
    <name type="scientific">Aspergillus nanangensis</name>
    <dbReference type="NCBI Taxonomy" id="2582783"/>
    <lineage>
        <taxon>Eukaryota</taxon>
        <taxon>Fungi</taxon>
        <taxon>Dikarya</taxon>
        <taxon>Ascomycota</taxon>
        <taxon>Pezizomycotina</taxon>
        <taxon>Eurotiomycetes</taxon>
        <taxon>Eurotiomycetidae</taxon>
        <taxon>Eurotiales</taxon>
        <taxon>Aspergillaceae</taxon>
        <taxon>Aspergillus</taxon>
        <taxon>Aspergillus subgen. Circumdati</taxon>
    </lineage>
</organism>
<evidence type="ECO:0000256" key="1">
    <source>
        <dbReference type="ARBA" id="ARBA00001974"/>
    </source>
</evidence>
<dbReference type="InterPro" id="IPR010730">
    <property type="entry name" value="HET"/>
</dbReference>
<evidence type="ECO:0000256" key="2">
    <source>
        <dbReference type="ARBA" id="ARBA00022630"/>
    </source>
</evidence>
<dbReference type="Gene3D" id="3.40.50.1820">
    <property type="entry name" value="alpha/beta hydrolase"/>
    <property type="match status" value="1"/>
</dbReference>
<evidence type="ECO:0000259" key="6">
    <source>
        <dbReference type="Pfam" id="PF06985"/>
    </source>
</evidence>
<keyword evidence="3" id="KW-0274">FAD</keyword>
<dbReference type="GO" id="GO:0016491">
    <property type="term" value="F:oxidoreductase activity"/>
    <property type="evidence" value="ECO:0007669"/>
    <property type="project" value="UniProtKB-KW"/>
</dbReference>
<reference evidence="7" key="1">
    <citation type="journal article" date="2019" name="Beilstein J. Org. Chem.">
        <title>Nanangenines: drimane sesquiterpenoids as the dominant metabolite cohort of a novel Australian fungus, Aspergillus nanangensis.</title>
        <authorList>
            <person name="Lacey H.J."/>
            <person name="Gilchrist C.L.M."/>
            <person name="Crombie A."/>
            <person name="Kalaitzis J.A."/>
            <person name="Vuong D."/>
            <person name="Rutledge P.J."/>
            <person name="Turner P."/>
            <person name="Pitt J.I."/>
            <person name="Lacey E."/>
            <person name="Chooi Y.H."/>
            <person name="Piggott A.M."/>
        </authorList>
    </citation>
    <scope>NUCLEOTIDE SEQUENCE</scope>
    <source>
        <strain evidence="7">MST-FP2251</strain>
    </source>
</reference>